<dbReference type="Gene3D" id="2.40.50.100">
    <property type="match status" value="1"/>
</dbReference>
<dbReference type="Pfam" id="PF25963">
    <property type="entry name" value="Beta-barrel_AAEA"/>
    <property type="match status" value="1"/>
</dbReference>
<keyword evidence="3" id="KW-1133">Transmembrane helix</keyword>
<dbReference type="InterPro" id="IPR058634">
    <property type="entry name" value="AaeA-lik-b-barrel"/>
</dbReference>
<evidence type="ECO:0000256" key="3">
    <source>
        <dbReference type="SAM" id="Phobius"/>
    </source>
</evidence>
<keyword evidence="1" id="KW-0175">Coiled coil</keyword>
<evidence type="ECO:0000313" key="6">
    <source>
        <dbReference type="EMBL" id="GLK64632.1"/>
    </source>
</evidence>
<gene>
    <name evidence="6" type="ORF">GCM10017635_21030</name>
</gene>
<dbReference type="Pfam" id="PF25917">
    <property type="entry name" value="BSH_RND"/>
    <property type="match status" value="1"/>
</dbReference>
<keyword evidence="3" id="KW-0812">Transmembrane</keyword>
<dbReference type="SUPFAM" id="SSF111369">
    <property type="entry name" value="HlyD-like secretion proteins"/>
    <property type="match status" value="2"/>
</dbReference>
<feature type="compositionally biased region" description="Low complexity" evidence="2">
    <location>
        <begin position="13"/>
        <end position="23"/>
    </location>
</feature>
<dbReference type="InterPro" id="IPR058625">
    <property type="entry name" value="MdtA-like_BSH"/>
</dbReference>
<dbReference type="PANTHER" id="PTHR30386:SF24">
    <property type="entry name" value="MULTIDRUG RESISTANCE EFFLUX PUMP"/>
    <property type="match status" value="1"/>
</dbReference>
<feature type="coiled-coil region" evidence="1">
    <location>
        <begin position="109"/>
        <end position="136"/>
    </location>
</feature>
<dbReference type="AlphaFoldDB" id="A0AAD3NZ70"/>
<organism evidence="6 7">
    <name type="scientific">Paracoccus kondratievae</name>
    <dbReference type="NCBI Taxonomy" id="135740"/>
    <lineage>
        <taxon>Bacteria</taxon>
        <taxon>Pseudomonadati</taxon>
        <taxon>Pseudomonadota</taxon>
        <taxon>Alphaproteobacteria</taxon>
        <taxon>Rhodobacterales</taxon>
        <taxon>Paracoccaceae</taxon>
        <taxon>Paracoccus</taxon>
    </lineage>
</organism>
<feature type="domain" description="p-hydroxybenzoic acid efflux pump subunit AaeA-like beta-barrel" evidence="5">
    <location>
        <begin position="270"/>
        <end position="348"/>
    </location>
</feature>
<reference evidence="6" key="1">
    <citation type="journal article" date="2014" name="Int. J. Syst. Evol. Microbiol.">
        <title>Complete genome sequence of Corynebacterium casei LMG S-19264T (=DSM 44701T), isolated from a smear-ripened cheese.</title>
        <authorList>
            <consortium name="US DOE Joint Genome Institute (JGI-PGF)"/>
            <person name="Walter F."/>
            <person name="Albersmeier A."/>
            <person name="Kalinowski J."/>
            <person name="Ruckert C."/>
        </authorList>
    </citation>
    <scope>NUCLEOTIDE SEQUENCE</scope>
    <source>
        <strain evidence="6">VKM B-2222</strain>
    </source>
</reference>
<protein>
    <submittedName>
        <fullName evidence="6">Hemolysin D</fullName>
    </submittedName>
</protein>
<feature type="transmembrane region" description="Helical" evidence="3">
    <location>
        <begin position="31"/>
        <end position="51"/>
    </location>
</feature>
<dbReference type="Proteomes" id="UP001143349">
    <property type="component" value="Unassembled WGS sequence"/>
</dbReference>
<feature type="coiled-coil region" evidence="1">
    <location>
        <begin position="182"/>
        <end position="230"/>
    </location>
</feature>
<feature type="region of interest" description="Disordered" evidence="2">
    <location>
        <begin position="1"/>
        <end position="24"/>
    </location>
</feature>
<dbReference type="EMBL" id="BSFH01000029">
    <property type="protein sequence ID" value="GLK64632.1"/>
    <property type="molecule type" value="Genomic_DNA"/>
</dbReference>
<dbReference type="Gene3D" id="1.10.287.470">
    <property type="entry name" value="Helix hairpin bin"/>
    <property type="match status" value="2"/>
</dbReference>
<dbReference type="GO" id="GO:0055085">
    <property type="term" value="P:transmembrane transport"/>
    <property type="evidence" value="ECO:0007669"/>
    <property type="project" value="InterPro"/>
</dbReference>
<dbReference type="Gene3D" id="2.40.30.170">
    <property type="match status" value="1"/>
</dbReference>
<dbReference type="PANTHER" id="PTHR30386">
    <property type="entry name" value="MEMBRANE FUSION SUBUNIT OF EMRAB-TOLC MULTIDRUG EFFLUX PUMP"/>
    <property type="match status" value="1"/>
</dbReference>
<name>A0AAD3NZ70_9RHOB</name>
<feature type="domain" description="Multidrug resistance protein MdtA-like barrel-sandwich hybrid" evidence="4">
    <location>
        <begin position="70"/>
        <end position="260"/>
    </location>
</feature>
<comment type="caution">
    <text evidence="6">The sequence shown here is derived from an EMBL/GenBank/DDBJ whole genome shotgun (WGS) entry which is preliminary data.</text>
</comment>
<keyword evidence="7" id="KW-1185">Reference proteome</keyword>
<accession>A0AAD3NZ70</accession>
<keyword evidence="3" id="KW-0472">Membrane</keyword>
<sequence length="409" mass="43147">MASTHEDSSAATGPSPGAQPAAKKPGKAKRILGALALILLAVVAYEGWQWFTSGRFHEKTDDAYLQADLVTLQARESGYIAEILVAANAPVRKGEVIARIDPEDYELALESSRNGLAVAESNVRQLEAQITAGEAAIRQAHAAVTAAEATSDGAQRAYRRARELKTTSAGTQAALDAAEANAKSSAAQVESARGALAQAEAELVLFKARLDTARLEVQSARTDLSKAQRDLDFTQIRAPFDGILTERRVEVGSYVGPGSPIGTLVPVQEVYVDANFKETQIADIHPGAKVSIRVDAWPKEVLHGTVDSLAAGTGQVFSILPSSNATGNFTKIVQRVPVRIQIDAQDRARLPLRPGLSVIAEIDTRTGASQQLMPPTTTPEEAAPDIAATSAAPEAAAKDAALPDSHNRG</sequence>
<evidence type="ECO:0000313" key="7">
    <source>
        <dbReference type="Proteomes" id="UP001143349"/>
    </source>
</evidence>
<proteinExistence type="predicted"/>
<evidence type="ECO:0000259" key="4">
    <source>
        <dbReference type="Pfam" id="PF25917"/>
    </source>
</evidence>
<feature type="region of interest" description="Disordered" evidence="2">
    <location>
        <begin position="367"/>
        <end position="409"/>
    </location>
</feature>
<evidence type="ECO:0000256" key="1">
    <source>
        <dbReference type="SAM" id="Coils"/>
    </source>
</evidence>
<evidence type="ECO:0000259" key="5">
    <source>
        <dbReference type="Pfam" id="PF25963"/>
    </source>
</evidence>
<dbReference type="InterPro" id="IPR050739">
    <property type="entry name" value="MFP"/>
</dbReference>
<feature type="compositionally biased region" description="Low complexity" evidence="2">
    <location>
        <begin position="374"/>
        <end position="409"/>
    </location>
</feature>
<reference evidence="6" key="2">
    <citation type="submission" date="2023-01" db="EMBL/GenBank/DDBJ databases">
        <authorList>
            <person name="Sun Q."/>
            <person name="Evtushenko L."/>
        </authorList>
    </citation>
    <scope>NUCLEOTIDE SEQUENCE</scope>
    <source>
        <strain evidence="6">VKM B-2222</strain>
    </source>
</reference>
<dbReference type="RefSeq" id="WP_271179785.1">
    <property type="nucleotide sequence ID" value="NZ_BSFH01000029.1"/>
</dbReference>
<evidence type="ECO:0000256" key="2">
    <source>
        <dbReference type="SAM" id="MobiDB-lite"/>
    </source>
</evidence>